<evidence type="ECO:0000259" key="4">
    <source>
        <dbReference type="Pfam" id="PF15247"/>
    </source>
</evidence>
<keyword evidence="2" id="KW-0694">RNA-binding</keyword>
<feature type="compositionally biased region" description="Low complexity" evidence="3">
    <location>
        <begin position="178"/>
        <end position="188"/>
    </location>
</feature>
<gene>
    <name evidence="5" type="ORF">KIN20_009474</name>
</gene>
<feature type="compositionally biased region" description="Basic and acidic residues" evidence="3">
    <location>
        <begin position="59"/>
        <end position="72"/>
    </location>
</feature>
<dbReference type="GO" id="GO:0071204">
    <property type="term" value="C:histone pre-mRNA 3'end processing complex"/>
    <property type="evidence" value="ECO:0007669"/>
    <property type="project" value="TreeGrafter"/>
</dbReference>
<dbReference type="InterPro" id="IPR026502">
    <property type="entry name" value="SLBP1/SLBP2"/>
</dbReference>
<dbReference type="GO" id="GO:0003729">
    <property type="term" value="F:mRNA binding"/>
    <property type="evidence" value="ECO:0007669"/>
    <property type="project" value="InterPro"/>
</dbReference>
<dbReference type="GO" id="GO:0006398">
    <property type="term" value="P:mRNA 3'-end processing by stem-loop binding and cleavage"/>
    <property type="evidence" value="ECO:0007669"/>
    <property type="project" value="TreeGrafter"/>
</dbReference>
<accession>A0AAD5M9K7</accession>
<organism evidence="5 6">
    <name type="scientific">Parelaphostrongylus tenuis</name>
    <name type="common">Meningeal worm</name>
    <dbReference type="NCBI Taxonomy" id="148309"/>
    <lineage>
        <taxon>Eukaryota</taxon>
        <taxon>Metazoa</taxon>
        <taxon>Ecdysozoa</taxon>
        <taxon>Nematoda</taxon>
        <taxon>Chromadorea</taxon>
        <taxon>Rhabditida</taxon>
        <taxon>Rhabditina</taxon>
        <taxon>Rhabditomorpha</taxon>
        <taxon>Strongyloidea</taxon>
        <taxon>Metastrongylidae</taxon>
        <taxon>Parelaphostrongylus</taxon>
    </lineage>
</organism>
<keyword evidence="6" id="KW-1185">Reference proteome</keyword>
<evidence type="ECO:0000256" key="1">
    <source>
        <dbReference type="ARBA" id="ARBA00006151"/>
    </source>
</evidence>
<comment type="caution">
    <text evidence="5">The sequence shown here is derived from an EMBL/GenBank/DDBJ whole genome shotgun (WGS) entry which is preliminary data.</text>
</comment>
<evidence type="ECO:0000256" key="3">
    <source>
        <dbReference type="SAM" id="MobiDB-lite"/>
    </source>
</evidence>
<feature type="compositionally biased region" description="Basic and acidic residues" evidence="3">
    <location>
        <begin position="81"/>
        <end position="101"/>
    </location>
</feature>
<dbReference type="AlphaFoldDB" id="A0AAD5M9K7"/>
<feature type="compositionally biased region" description="Basic residues" evidence="3">
    <location>
        <begin position="1"/>
        <end position="16"/>
    </location>
</feature>
<dbReference type="GO" id="GO:0005737">
    <property type="term" value="C:cytoplasm"/>
    <property type="evidence" value="ECO:0007669"/>
    <property type="project" value="TreeGrafter"/>
</dbReference>
<reference evidence="5" key="1">
    <citation type="submission" date="2021-06" db="EMBL/GenBank/DDBJ databases">
        <title>Parelaphostrongylus tenuis whole genome reference sequence.</title>
        <authorList>
            <person name="Garwood T.J."/>
            <person name="Larsen P.A."/>
            <person name="Fountain-Jones N.M."/>
            <person name="Garbe J.R."/>
            <person name="Macchietto M.G."/>
            <person name="Kania S.A."/>
            <person name="Gerhold R.W."/>
            <person name="Richards J.E."/>
            <person name="Wolf T.M."/>
        </authorList>
    </citation>
    <scope>NUCLEOTIDE SEQUENCE</scope>
    <source>
        <strain evidence="5">MNPRO001-30</strain>
        <tissue evidence="5">Meninges</tissue>
    </source>
</reference>
<dbReference type="Pfam" id="PF15247">
    <property type="entry name" value="SLBP_RNA_bind"/>
    <property type="match status" value="1"/>
</dbReference>
<feature type="region of interest" description="Disordered" evidence="3">
    <location>
        <begin position="1"/>
        <end position="39"/>
    </location>
</feature>
<feature type="compositionally biased region" description="Basic and acidic residues" evidence="3">
    <location>
        <begin position="108"/>
        <end position="132"/>
    </location>
</feature>
<dbReference type="Proteomes" id="UP001196413">
    <property type="component" value="Unassembled WGS sequence"/>
</dbReference>
<dbReference type="PANTHER" id="PTHR17408">
    <property type="entry name" value="HISTONE RNA HAIRPIN-BINDING PROTEIN"/>
    <property type="match status" value="1"/>
</dbReference>
<comment type="similarity">
    <text evidence="1">Belongs to the SLBP family.</text>
</comment>
<dbReference type="FunFam" id="1.10.8.1120:FF:000001">
    <property type="entry name" value="Histone RNA hairpin-binding protein-like"/>
    <property type="match status" value="1"/>
</dbReference>
<evidence type="ECO:0000313" key="6">
    <source>
        <dbReference type="Proteomes" id="UP001196413"/>
    </source>
</evidence>
<feature type="compositionally biased region" description="Polar residues" evidence="3">
    <location>
        <begin position="164"/>
        <end position="173"/>
    </location>
</feature>
<feature type="region of interest" description="Disordered" evidence="3">
    <location>
        <begin position="59"/>
        <end position="197"/>
    </location>
</feature>
<sequence>MEPVARKTRLSPRRKAWASPPKAADQPPPQSSFSIFNEPDFSPLNGSWAEITANDESLNEKLRARLSRTDSHRSRKASAPKKADSKPKFVRCLEHSEEVMRNCRRSTRIRDKGDVGVENSKADEQKRFLQKKESRKRHLSVESPTAFDEEREGSSPVKRALRSDSVSSSGNSARRNLRTNTPTRTRTPLKSRPKDASSNEFTMRDFWENPTLGWCEDQTILDRRTKEIERAKEKPVYARYLAEIPRRNRVKGVHPRTPNKYINYSRRSWDAQIRNWKRSLYDWAGEEPSDSVNTSFCSYSSEEARQDDTDQENRGVPVFSSISEVEDIQIRPETDAMASLLGHFDFDSSKGDESTLKAFSLGVSSGEPVDFSALKA</sequence>
<dbReference type="GO" id="GO:0051028">
    <property type="term" value="P:mRNA transport"/>
    <property type="evidence" value="ECO:0007669"/>
    <property type="project" value="TreeGrafter"/>
</dbReference>
<feature type="domain" description="Histone RNA hairpin-binding protein RNA-binding" evidence="4">
    <location>
        <begin position="216"/>
        <end position="284"/>
    </location>
</feature>
<dbReference type="EMBL" id="JAHQIW010001572">
    <property type="protein sequence ID" value="KAJ1352958.1"/>
    <property type="molecule type" value="Genomic_DNA"/>
</dbReference>
<protein>
    <recommendedName>
        <fullName evidence="4">Histone RNA hairpin-binding protein RNA-binding domain-containing protein</fullName>
    </recommendedName>
</protein>
<dbReference type="GO" id="GO:0071207">
    <property type="term" value="F:histone pre-mRNA stem-loop binding"/>
    <property type="evidence" value="ECO:0007669"/>
    <property type="project" value="TreeGrafter"/>
</dbReference>
<dbReference type="InterPro" id="IPR029344">
    <property type="entry name" value="SLBP_RNA_bind"/>
</dbReference>
<dbReference type="GO" id="GO:0007076">
    <property type="term" value="P:mitotic chromosome condensation"/>
    <property type="evidence" value="ECO:0007669"/>
    <property type="project" value="UniProtKB-ARBA"/>
</dbReference>
<dbReference type="PANTHER" id="PTHR17408:SF0">
    <property type="entry name" value="HISTONE RNA HAIRPIN-BINDING PROTEIN"/>
    <property type="match status" value="1"/>
</dbReference>
<dbReference type="Gene3D" id="1.10.8.1120">
    <property type="entry name" value="Histone RNA hairpin-binding protein RNA-binding domain"/>
    <property type="match status" value="1"/>
</dbReference>
<proteinExistence type="inferred from homology"/>
<evidence type="ECO:0000313" key="5">
    <source>
        <dbReference type="EMBL" id="KAJ1352958.1"/>
    </source>
</evidence>
<evidence type="ECO:0000256" key="2">
    <source>
        <dbReference type="ARBA" id="ARBA00022884"/>
    </source>
</evidence>
<name>A0AAD5M9K7_PARTN</name>
<dbReference type="InterPro" id="IPR038294">
    <property type="entry name" value="SLBP_RNA_bind_sf"/>
</dbReference>